<evidence type="ECO:0000256" key="1">
    <source>
        <dbReference type="SAM" id="Phobius"/>
    </source>
</evidence>
<keyword evidence="3" id="KW-1185">Reference proteome</keyword>
<name>A0A1R4FVK3_9MICO</name>
<keyword evidence="1" id="KW-0472">Membrane</keyword>
<evidence type="ECO:0000313" key="2">
    <source>
        <dbReference type="EMBL" id="SJM59938.1"/>
    </source>
</evidence>
<dbReference type="OrthoDB" id="4555046at2"/>
<protein>
    <submittedName>
        <fullName evidence="2">Uncharacterized protein</fullName>
    </submittedName>
</protein>
<feature type="transmembrane region" description="Helical" evidence="1">
    <location>
        <begin position="50"/>
        <end position="71"/>
    </location>
</feature>
<organism evidence="2 3">
    <name type="scientific">Agrococcus casei LMG 22410</name>
    <dbReference type="NCBI Taxonomy" id="1255656"/>
    <lineage>
        <taxon>Bacteria</taxon>
        <taxon>Bacillati</taxon>
        <taxon>Actinomycetota</taxon>
        <taxon>Actinomycetes</taxon>
        <taxon>Micrococcales</taxon>
        <taxon>Microbacteriaceae</taxon>
        <taxon>Agrococcus</taxon>
    </lineage>
</organism>
<accession>A0A1R4FVK3</accession>
<dbReference type="InterPro" id="IPR046897">
    <property type="entry name" value="ABC-3C_MC6"/>
</dbReference>
<dbReference type="Pfam" id="PF20293">
    <property type="entry name" value="MC6"/>
    <property type="match status" value="1"/>
</dbReference>
<dbReference type="Proteomes" id="UP000195787">
    <property type="component" value="Unassembled WGS sequence"/>
</dbReference>
<dbReference type="GeneID" id="303172933"/>
<keyword evidence="1" id="KW-0812">Transmembrane</keyword>
<dbReference type="RefSeq" id="WP_086991810.1">
    <property type="nucleotide sequence ID" value="NZ_FUHU01000028.1"/>
</dbReference>
<keyword evidence="1" id="KW-1133">Transmembrane helix</keyword>
<dbReference type="AlphaFoldDB" id="A0A1R4FVK3"/>
<evidence type="ECO:0000313" key="3">
    <source>
        <dbReference type="Proteomes" id="UP000195787"/>
    </source>
</evidence>
<gene>
    <name evidence="2" type="ORF">CZ674_06860</name>
</gene>
<reference evidence="2 3" key="1">
    <citation type="submission" date="2017-02" db="EMBL/GenBank/DDBJ databases">
        <authorList>
            <person name="Peterson S.W."/>
        </authorList>
    </citation>
    <scope>NUCLEOTIDE SEQUENCE [LARGE SCALE GENOMIC DNA]</scope>
    <source>
        <strain evidence="2 3">LMG 22410</strain>
    </source>
</reference>
<sequence length="82" mass="9126">MITPTKGIAPQRALLTIGAQISLILTEPMTVSQAWVGLKTWRARHANDAVLPFSWFVLALDTLFALGTIHYEDGSLYRKRVS</sequence>
<dbReference type="EMBL" id="FUHU01000028">
    <property type="protein sequence ID" value="SJM59938.1"/>
    <property type="molecule type" value="Genomic_DNA"/>
</dbReference>
<proteinExistence type="predicted"/>